<keyword evidence="7 11" id="KW-0238">DNA-binding</keyword>
<feature type="compositionally biased region" description="Acidic residues" evidence="13">
    <location>
        <begin position="201"/>
        <end position="210"/>
    </location>
</feature>
<evidence type="ECO:0000256" key="5">
    <source>
        <dbReference type="ARBA" id="ARBA00023012"/>
    </source>
</evidence>
<comment type="similarity">
    <text evidence="2">Belongs to the ARR family. Type-B subfamily.</text>
</comment>
<dbReference type="SUPFAM" id="SSF52172">
    <property type="entry name" value="CheY-like"/>
    <property type="match status" value="1"/>
</dbReference>
<dbReference type="Pfam" id="PF00249">
    <property type="entry name" value="Myb_DNA-binding"/>
    <property type="match status" value="1"/>
</dbReference>
<dbReference type="NCBIfam" id="TIGR01557">
    <property type="entry name" value="myb_SHAQKYF"/>
    <property type="match status" value="1"/>
</dbReference>
<accession>A0ABC8J9A5</accession>
<comment type="function">
    <text evidence="11">Transcriptional activator that binds specific DNA sequence.</text>
</comment>
<evidence type="ECO:0000256" key="8">
    <source>
        <dbReference type="ARBA" id="ARBA00023159"/>
    </source>
</evidence>
<dbReference type="GO" id="GO:0009736">
    <property type="term" value="P:cytokinin-activated signaling pathway"/>
    <property type="evidence" value="ECO:0007669"/>
    <property type="project" value="UniProtKB-KW"/>
</dbReference>
<keyword evidence="17" id="KW-1185">Reference proteome</keyword>
<dbReference type="PANTHER" id="PTHR43874">
    <property type="entry name" value="TWO-COMPONENT RESPONSE REGULATOR"/>
    <property type="match status" value="1"/>
</dbReference>
<keyword evidence="5 11" id="KW-0902">Two-component regulatory system</keyword>
<comment type="subcellular location">
    <subcellularLocation>
        <location evidence="1 11">Nucleus</location>
    </subcellularLocation>
</comment>
<evidence type="ECO:0000256" key="13">
    <source>
        <dbReference type="SAM" id="MobiDB-lite"/>
    </source>
</evidence>
<dbReference type="CDD" id="cd17584">
    <property type="entry name" value="REC_typeB_ARR-like"/>
    <property type="match status" value="1"/>
</dbReference>
<proteinExistence type="inferred from homology"/>
<dbReference type="FunFam" id="3.40.50.2300:FF:000699">
    <property type="entry name" value="Two-component response regulator"/>
    <property type="match status" value="1"/>
</dbReference>
<keyword evidence="3 12" id="KW-0597">Phosphoprotein</keyword>
<dbReference type="GO" id="GO:0003677">
    <property type="term" value="F:DNA binding"/>
    <property type="evidence" value="ECO:0007669"/>
    <property type="project" value="UniProtKB-KW"/>
</dbReference>
<feature type="domain" description="HTH myb-type" evidence="15">
    <location>
        <begin position="216"/>
        <end position="273"/>
    </location>
</feature>
<keyword evidence="6 11" id="KW-0805">Transcription regulation</keyword>
<dbReference type="Gene3D" id="3.40.50.2300">
    <property type="match status" value="1"/>
</dbReference>
<sequence length="674" mass="73874">MLNPGQGRGPDSGVVGGSSNSDPFPAGLRVLVVDDDPTCLMILERMLRTCLYRVTKCNRAEIALSLLRKNKNGFDIVISDVHMPDMDGFKLLEHVGLEMDLPVIMMSADDSKSVVLKGVTHGAVDYLIKPVRIEALKNIWQHVVRKKRYNEWNVSEHSGSVEESGGGGGERQQQRDDGDNNSSSANNEGSLRGSRKRKEEEVDEQGDDREDTSSLKKPRVVWSVELHQQFVAAVNQLGVDKAVPKKILEMMNVPGLTRENVASHLQKYRIYLRRLGGVSQHQGNMNHSFMTGQDPSFGPLSSLNGFDLQALAAAGQLPAQSLAQLQAAGLGRPPSLTKPGMVVSPLVDQRSIFSFENPKIRHGQMMNNGGNKQINLLHGVPTGMEPRQFAGGGGHMRVQQQQQQIANVRVGGQNVQSSGMMMPVGGGTAMLPSSLGQQQQVMLSSNVPRRSDLTEISSRVLPATTHSVFNNFPSELPRNSFPLASAPGISVSYQEEVNSSDAKAATVTSNAAFGNQSYNIYNDYPQQNNNRLNDWDLQNIGMVFNSHQDTTAAAAFSSSEAYSSSSTQRKRREVELPVVAGNVHNHQQQQQQQQQQIPSRSLSHMNQIYMNGGGSVRVKSERVAETVTCPPATTVFQEQYNEEDLMSALLKQEGVPLVDNEFDFDGYSIDNIPV</sequence>
<dbReference type="GO" id="GO:0005634">
    <property type="term" value="C:nucleus"/>
    <property type="evidence" value="ECO:0007669"/>
    <property type="project" value="UniProtKB-SubCell"/>
</dbReference>
<feature type="domain" description="Response regulatory" evidence="14">
    <location>
        <begin position="29"/>
        <end position="144"/>
    </location>
</feature>
<dbReference type="AlphaFoldDB" id="A0ABC8J9A5"/>
<feature type="compositionally biased region" description="Low complexity" evidence="13">
    <location>
        <begin position="180"/>
        <end position="190"/>
    </location>
</feature>
<dbReference type="PANTHER" id="PTHR43874:SF67">
    <property type="entry name" value="TWO-COMPONENT RESPONSE REGULATOR ARR2"/>
    <property type="match status" value="1"/>
</dbReference>
<feature type="region of interest" description="Disordered" evidence="13">
    <location>
        <begin position="1"/>
        <end position="20"/>
    </location>
</feature>
<dbReference type="Gene3D" id="1.10.10.60">
    <property type="entry name" value="Homeodomain-like"/>
    <property type="match status" value="1"/>
</dbReference>
<evidence type="ECO:0000256" key="10">
    <source>
        <dbReference type="ARBA" id="ARBA00023242"/>
    </source>
</evidence>
<evidence type="ECO:0000259" key="14">
    <source>
        <dbReference type="PROSITE" id="PS50110"/>
    </source>
</evidence>
<dbReference type="InterPro" id="IPR006447">
    <property type="entry name" value="Myb_dom_plants"/>
</dbReference>
<dbReference type="FunFam" id="1.10.10.60:FF:000007">
    <property type="entry name" value="Two-component response regulator"/>
    <property type="match status" value="1"/>
</dbReference>
<dbReference type="PIRSF" id="PIRSF036392">
    <property type="entry name" value="RR_ARR_type-B"/>
    <property type="match status" value="1"/>
</dbReference>
<dbReference type="EMBL" id="CAKOAT010085154">
    <property type="protein sequence ID" value="CAH8316862.1"/>
    <property type="molecule type" value="Genomic_DNA"/>
</dbReference>
<dbReference type="InterPro" id="IPR017053">
    <property type="entry name" value="Response_reg_B-typ_pln"/>
</dbReference>
<protein>
    <recommendedName>
        <fullName evidence="11">Two-component response regulator</fullName>
    </recommendedName>
</protein>
<dbReference type="Pfam" id="PF00072">
    <property type="entry name" value="Response_reg"/>
    <property type="match status" value="1"/>
</dbReference>
<organism evidence="16 17">
    <name type="scientific">Eruca vesicaria subsp. sativa</name>
    <name type="common">Garden rocket</name>
    <name type="synonym">Eruca sativa</name>
    <dbReference type="NCBI Taxonomy" id="29727"/>
    <lineage>
        <taxon>Eukaryota</taxon>
        <taxon>Viridiplantae</taxon>
        <taxon>Streptophyta</taxon>
        <taxon>Embryophyta</taxon>
        <taxon>Tracheophyta</taxon>
        <taxon>Spermatophyta</taxon>
        <taxon>Magnoliopsida</taxon>
        <taxon>eudicotyledons</taxon>
        <taxon>Gunneridae</taxon>
        <taxon>Pentapetalae</taxon>
        <taxon>rosids</taxon>
        <taxon>malvids</taxon>
        <taxon>Brassicales</taxon>
        <taxon>Brassicaceae</taxon>
        <taxon>Brassiceae</taxon>
        <taxon>Eruca</taxon>
    </lineage>
</organism>
<name>A0ABC8J9A5_ERUVS</name>
<feature type="compositionally biased region" description="Gly residues" evidence="13">
    <location>
        <begin position="1"/>
        <end position="16"/>
    </location>
</feature>
<keyword evidence="4" id="KW-0932">Cytokinin signaling pathway</keyword>
<evidence type="ECO:0000256" key="2">
    <source>
        <dbReference type="ARBA" id="ARBA00006015"/>
    </source>
</evidence>
<evidence type="ECO:0000256" key="7">
    <source>
        <dbReference type="ARBA" id="ARBA00023125"/>
    </source>
</evidence>
<evidence type="ECO:0000256" key="3">
    <source>
        <dbReference type="ARBA" id="ARBA00022553"/>
    </source>
</evidence>
<evidence type="ECO:0000256" key="4">
    <source>
        <dbReference type="ARBA" id="ARBA00022864"/>
    </source>
</evidence>
<evidence type="ECO:0000313" key="16">
    <source>
        <dbReference type="EMBL" id="CAH8316862.1"/>
    </source>
</evidence>
<dbReference type="InterPro" id="IPR001789">
    <property type="entry name" value="Sig_transdc_resp-reg_receiver"/>
</dbReference>
<dbReference type="PROSITE" id="PS50110">
    <property type="entry name" value="RESPONSE_REGULATORY"/>
    <property type="match status" value="1"/>
</dbReference>
<evidence type="ECO:0000256" key="6">
    <source>
        <dbReference type="ARBA" id="ARBA00023015"/>
    </source>
</evidence>
<dbReference type="InterPro" id="IPR045279">
    <property type="entry name" value="ARR-like"/>
</dbReference>
<dbReference type="InterPro" id="IPR011006">
    <property type="entry name" value="CheY-like_superfamily"/>
</dbReference>
<dbReference type="SMART" id="SM00448">
    <property type="entry name" value="REC"/>
    <property type="match status" value="1"/>
</dbReference>
<evidence type="ECO:0000259" key="15">
    <source>
        <dbReference type="PROSITE" id="PS51294"/>
    </source>
</evidence>
<keyword evidence="8 11" id="KW-0010">Activator</keyword>
<dbReference type="PROSITE" id="PS51294">
    <property type="entry name" value="HTH_MYB"/>
    <property type="match status" value="1"/>
</dbReference>
<keyword evidence="9 11" id="KW-0804">Transcription</keyword>
<evidence type="ECO:0000256" key="11">
    <source>
        <dbReference type="PIRNR" id="PIRNR036392"/>
    </source>
</evidence>
<keyword evidence="10 11" id="KW-0539">Nucleus</keyword>
<dbReference type="Proteomes" id="UP001642260">
    <property type="component" value="Unassembled WGS sequence"/>
</dbReference>
<dbReference type="InterPro" id="IPR017930">
    <property type="entry name" value="Myb_dom"/>
</dbReference>
<evidence type="ECO:0000256" key="12">
    <source>
        <dbReference type="PROSITE-ProRule" id="PRU00169"/>
    </source>
</evidence>
<gene>
    <name evidence="16" type="ORF">ERUC_LOCUS7776</name>
</gene>
<reference evidence="16 17" key="1">
    <citation type="submission" date="2022-03" db="EMBL/GenBank/DDBJ databases">
        <authorList>
            <person name="Macdonald S."/>
            <person name="Ahmed S."/>
            <person name="Newling K."/>
        </authorList>
    </citation>
    <scope>NUCLEOTIDE SEQUENCE [LARGE SCALE GENOMIC DNA]</scope>
</reference>
<dbReference type="InterPro" id="IPR001005">
    <property type="entry name" value="SANT/Myb"/>
</dbReference>
<comment type="caution">
    <text evidence="16">The sequence shown here is derived from an EMBL/GenBank/DDBJ whole genome shotgun (WGS) entry which is preliminary data.</text>
</comment>
<evidence type="ECO:0000313" key="17">
    <source>
        <dbReference type="Proteomes" id="UP001642260"/>
    </source>
</evidence>
<dbReference type="GO" id="GO:0000160">
    <property type="term" value="P:phosphorelay signal transduction system"/>
    <property type="evidence" value="ECO:0007669"/>
    <property type="project" value="UniProtKB-KW"/>
</dbReference>
<evidence type="ECO:0000256" key="1">
    <source>
        <dbReference type="ARBA" id="ARBA00004123"/>
    </source>
</evidence>
<dbReference type="SUPFAM" id="SSF46689">
    <property type="entry name" value="Homeodomain-like"/>
    <property type="match status" value="1"/>
</dbReference>
<feature type="modified residue" description="4-aspartylphosphate" evidence="12">
    <location>
        <position position="80"/>
    </location>
</feature>
<dbReference type="GO" id="GO:0003700">
    <property type="term" value="F:DNA-binding transcription factor activity"/>
    <property type="evidence" value="ECO:0007669"/>
    <property type="project" value="UniProtKB-UniRule"/>
</dbReference>
<feature type="region of interest" description="Disordered" evidence="13">
    <location>
        <begin position="156"/>
        <end position="215"/>
    </location>
</feature>
<evidence type="ECO:0000256" key="9">
    <source>
        <dbReference type="ARBA" id="ARBA00023163"/>
    </source>
</evidence>
<dbReference type="InterPro" id="IPR009057">
    <property type="entry name" value="Homeodomain-like_sf"/>
</dbReference>